<organism evidence="2 3">
    <name type="scientific">Mycena rosella</name>
    <name type="common">Pink bonnet</name>
    <name type="synonym">Agaricus rosellus</name>
    <dbReference type="NCBI Taxonomy" id="1033263"/>
    <lineage>
        <taxon>Eukaryota</taxon>
        <taxon>Fungi</taxon>
        <taxon>Dikarya</taxon>
        <taxon>Basidiomycota</taxon>
        <taxon>Agaricomycotina</taxon>
        <taxon>Agaricomycetes</taxon>
        <taxon>Agaricomycetidae</taxon>
        <taxon>Agaricales</taxon>
        <taxon>Marasmiineae</taxon>
        <taxon>Mycenaceae</taxon>
        <taxon>Mycena</taxon>
    </lineage>
</organism>
<comment type="caution">
    <text evidence="2">The sequence shown here is derived from an EMBL/GenBank/DDBJ whole genome shotgun (WGS) entry which is preliminary data.</text>
</comment>
<feature type="compositionally biased region" description="Low complexity" evidence="1">
    <location>
        <begin position="47"/>
        <end position="61"/>
    </location>
</feature>
<reference evidence="2" key="1">
    <citation type="submission" date="2023-03" db="EMBL/GenBank/DDBJ databases">
        <title>Massive genome expansion in bonnet fungi (Mycena s.s.) driven by repeated elements and novel gene families across ecological guilds.</title>
        <authorList>
            <consortium name="Lawrence Berkeley National Laboratory"/>
            <person name="Harder C.B."/>
            <person name="Miyauchi S."/>
            <person name="Viragh M."/>
            <person name="Kuo A."/>
            <person name="Thoen E."/>
            <person name="Andreopoulos B."/>
            <person name="Lu D."/>
            <person name="Skrede I."/>
            <person name="Drula E."/>
            <person name="Henrissat B."/>
            <person name="Morin E."/>
            <person name="Kohler A."/>
            <person name="Barry K."/>
            <person name="LaButti K."/>
            <person name="Morin E."/>
            <person name="Salamov A."/>
            <person name="Lipzen A."/>
            <person name="Mereny Z."/>
            <person name="Hegedus B."/>
            <person name="Baldrian P."/>
            <person name="Stursova M."/>
            <person name="Weitz H."/>
            <person name="Taylor A."/>
            <person name="Grigoriev I.V."/>
            <person name="Nagy L.G."/>
            <person name="Martin F."/>
            <person name="Kauserud H."/>
        </authorList>
    </citation>
    <scope>NUCLEOTIDE SEQUENCE</scope>
    <source>
        <strain evidence="2">CBHHK067</strain>
    </source>
</reference>
<evidence type="ECO:0000256" key="1">
    <source>
        <dbReference type="SAM" id="MobiDB-lite"/>
    </source>
</evidence>
<dbReference type="Proteomes" id="UP001221757">
    <property type="component" value="Unassembled WGS sequence"/>
</dbReference>
<protein>
    <submittedName>
        <fullName evidence="2">Uncharacterized protein</fullName>
    </submittedName>
</protein>
<dbReference type="AlphaFoldDB" id="A0AAD7BSB7"/>
<evidence type="ECO:0000313" key="3">
    <source>
        <dbReference type="Proteomes" id="UP001221757"/>
    </source>
</evidence>
<evidence type="ECO:0000313" key="2">
    <source>
        <dbReference type="EMBL" id="KAJ7629308.1"/>
    </source>
</evidence>
<sequence>MSVDTRCKFSSYAAPPRRAHGCEALKIKARPPKITVDSPTEPPDMLSKNTTGRTRSSSTASTWDAVQCTRAAYVHERRVASTILTTAEGGLRVQRTEIPRGTLTRIISSQHTLTRFAGGGASIPLASALPRRDSGAPEMPCAVLLFQGGVGGLYPSERMIADLDVPLDAQTNESREPRPKRATFSANSTRLAAPKKAQGGCQESESTRRPWRRTGTSGYKADEGGSQSRVAAADFRSRVAGLRGRMWCGAEEKGAHVGPRAAAAVHQVAIPSLKTTATAHALPEDPSTSVLSRTPTAEAFFLNDGSYYGFLSNAQVCDHVQTREGRGRSTMKTVWRSHGFWRTKAKLAARFAFHPSPRFFSLVECREQARMELPPHPYSSVEFGSGGDFPGKHGNRLDDSRITARVDNEPHGKDMAKLVNPTHPRKLEQESTEGQWEYTPGILKNEPQAACRQSVVSRNHLLHNTGVSNQCARCRLGNENLHRLSTANGKCGCSDRVATIKAKGGWSPRNIIVGKMCQGVIRRRGIFNNGWSSGFNGIINNGLWPNNRPPRVRQTCQTSQDVGNF</sequence>
<feature type="region of interest" description="Disordered" evidence="1">
    <location>
        <begin position="170"/>
        <end position="225"/>
    </location>
</feature>
<accession>A0AAD7BSB7</accession>
<dbReference type="EMBL" id="JARKIE010000548">
    <property type="protein sequence ID" value="KAJ7629308.1"/>
    <property type="molecule type" value="Genomic_DNA"/>
</dbReference>
<feature type="region of interest" description="Disordered" evidence="1">
    <location>
        <begin position="33"/>
        <end position="61"/>
    </location>
</feature>
<proteinExistence type="predicted"/>
<name>A0AAD7BSB7_MYCRO</name>
<keyword evidence="3" id="KW-1185">Reference proteome</keyword>
<gene>
    <name evidence="2" type="ORF">B0H17DRAFT_1285028</name>
</gene>